<comment type="caution">
    <text evidence="3">The sequence shown here is derived from an EMBL/GenBank/DDBJ whole genome shotgun (WGS) entry which is preliminary data.</text>
</comment>
<dbReference type="Proteomes" id="UP000652761">
    <property type="component" value="Unassembled WGS sequence"/>
</dbReference>
<evidence type="ECO:0000313" key="3">
    <source>
        <dbReference type="EMBL" id="MQM10532.1"/>
    </source>
</evidence>
<reference evidence="3" key="1">
    <citation type="submission" date="2017-07" db="EMBL/GenBank/DDBJ databases">
        <title>Taro Niue Genome Assembly and Annotation.</title>
        <authorList>
            <person name="Atibalentja N."/>
            <person name="Keating K."/>
            <person name="Fields C.J."/>
        </authorList>
    </citation>
    <scope>NUCLEOTIDE SEQUENCE</scope>
    <source>
        <strain evidence="3">Niue_2</strain>
        <tissue evidence="3">Leaf</tissue>
    </source>
</reference>
<feature type="region of interest" description="Disordered" evidence="1">
    <location>
        <begin position="35"/>
        <end position="60"/>
    </location>
</feature>
<accession>A0A843WJF0</accession>
<dbReference type="Pfam" id="PF20252">
    <property type="entry name" value="BIG2_C"/>
    <property type="match status" value="1"/>
</dbReference>
<sequence length="308" mass="34349">MTPSSAPKTRQREAAGQAGIPLGCGSLFMVNGEARKGDSKHWRKERGGEMRKGMRSNGKEKGDGWHLAMPYMGVDGSLVNNPFTPFPTDQKLFGSFFMSLDPFLTLQAITKLHEAYSIGFSAAQLSILLDVLSSISSHANEVTAEVDFQQKLQRACSHLEISEPPLVHFENETCQSYLKLLEAILTSHPSLSVELGVEPQIVATCEKILHIYLSCADEQPVQQSPRIGPTLHWMLPLGLTKKEELAARTSLVVSALRVLSRLERDSFRRYLPSFFPFLVNLVRSEHSSGERFNMLSKMPYLEAITQQD</sequence>
<gene>
    <name evidence="3" type="ORF">Taro_043426</name>
</gene>
<proteinExistence type="predicted"/>
<dbReference type="EMBL" id="NMUH01004697">
    <property type="protein sequence ID" value="MQM10532.1"/>
    <property type="molecule type" value="Genomic_DNA"/>
</dbReference>
<keyword evidence="4" id="KW-1185">Reference proteome</keyword>
<evidence type="ECO:0000313" key="4">
    <source>
        <dbReference type="Proteomes" id="UP000652761"/>
    </source>
</evidence>
<protein>
    <recommendedName>
        <fullName evidence="2">Sec7/BIG1-like C-terminal domain-containing protein</fullName>
    </recommendedName>
</protein>
<feature type="domain" description="Sec7/BIG1-like C-terminal" evidence="2">
    <location>
        <begin position="106"/>
        <end position="290"/>
    </location>
</feature>
<evidence type="ECO:0000259" key="2">
    <source>
        <dbReference type="Pfam" id="PF20252"/>
    </source>
</evidence>
<dbReference type="AlphaFoldDB" id="A0A843WJF0"/>
<evidence type="ECO:0000256" key="1">
    <source>
        <dbReference type="SAM" id="MobiDB-lite"/>
    </source>
</evidence>
<organism evidence="3 4">
    <name type="scientific">Colocasia esculenta</name>
    <name type="common">Wild taro</name>
    <name type="synonym">Arum esculentum</name>
    <dbReference type="NCBI Taxonomy" id="4460"/>
    <lineage>
        <taxon>Eukaryota</taxon>
        <taxon>Viridiplantae</taxon>
        <taxon>Streptophyta</taxon>
        <taxon>Embryophyta</taxon>
        <taxon>Tracheophyta</taxon>
        <taxon>Spermatophyta</taxon>
        <taxon>Magnoliopsida</taxon>
        <taxon>Liliopsida</taxon>
        <taxon>Araceae</taxon>
        <taxon>Aroideae</taxon>
        <taxon>Colocasieae</taxon>
        <taxon>Colocasia</taxon>
    </lineage>
</organism>
<dbReference type="OrthoDB" id="1703309at2759"/>
<dbReference type="InterPro" id="IPR046455">
    <property type="entry name" value="Sec7/BIG1-like_C"/>
</dbReference>
<name>A0A843WJF0_COLES</name>